<proteinExistence type="predicted"/>
<evidence type="ECO:0000313" key="2">
    <source>
        <dbReference type="Proteomes" id="UP000476696"/>
    </source>
</evidence>
<dbReference type="AlphaFoldDB" id="A0A6M2B740"/>
<sequence length="583" mass="64093">MYEGYPDFQKIITTATQRFIGTYQQKAAYFLYPESLGIQAAEPLPFSLDIVRSTSADSIYGWLSFTTELEYASGQSLEDFKKLYPGKAVNILPLVSGSLGFDVPVEYHSDLRAQSFDATWYSAQYIQFIILLNSASTQLIEDTILDKIIGFNARLDGFVEGVSPRLPYSIEFDPRSLMQVLTDNVPGTVTADGTRVAFGYELLTQYLYQNIRQLPLTISPALPVNDLAAIRMFCQAFLDRLCNLAASPCAGPANSNVAMICLASQPQSGRVIFILDTVVLSLRPLSFLLDPFSAAQQIAKKSPDTIIHRVTPPPMPEDKRAIDVFYTPPPGLGAGVSIDIQLTLPAGNIYPQKQTQTQALTPDKSRVTFTFFNSSLGVSPFFYQVRVNYSQGGSWQTISGDPLQCADRFLVLDPTSLPCKFLTLSLDEGFARQSIISGTYHSGGVDQNLKLTSDAPDFSYPILCGNTYADVEARQISGEGVVPLPGPVTLSTTLGAYSFPQFGAQLARITVNLPDGVTAAEFEFEPQSLMPATKYNFTHLHNTFDYKWTVTSIYASGFRYRSAGGPWSAYVTGNQTIDFKGER</sequence>
<reference evidence="1 2" key="1">
    <citation type="submission" date="2020-03" db="EMBL/GenBank/DDBJ databases">
        <title>Rahnella aceri sp. nov., isoated from traditional Jeju Makgeolli.</title>
        <authorList>
            <person name="Kim I.S."/>
            <person name="Jeon D."/>
        </authorList>
    </citation>
    <scope>NUCLEOTIDE SEQUENCE [LARGE SCALE GENOMIC DNA]</scope>
    <source>
        <strain evidence="1 2">Lac-M11</strain>
    </source>
</reference>
<name>A0A6M2B740_9GAMM</name>
<dbReference type="RefSeq" id="WP_165059960.1">
    <property type="nucleotide sequence ID" value="NZ_JAADJS010000003.1"/>
</dbReference>
<accession>A0A6M2B740</accession>
<dbReference type="Proteomes" id="UP000476696">
    <property type="component" value="Unassembled WGS sequence"/>
</dbReference>
<keyword evidence="2" id="KW-1185">Reference proteome</keyword>
<dbReference type="EMBL" id="JAADJS010000003">
    <property type="protein sequence ID" value="NGX88502.1"/>
    <property type="molecule type" value="Genomic_DNA"/>
</dbReference>
<evidence type="ECO:0000313" key="1">
    <source>
        <dbReference type="EMBL" id="NGX88502.1"/>
    </source>
</evidence>
<gene>
    <name evidence="1" type="ORF">GW579_15595</name>
</gene>
<organism evidence="1 2">
    <name type="scientific">Rahnella contaminans</name>
    <dbReference type="NCBI Taxonomy" id="2703882"/>
    <lineage>
        <taxon>Bacteria</taxon>
        <taxon>Pseudomonadati</taxon>
        <taxon>Pseudomonadota</taxon>
        <taxon>Gammaproteobacteria</taxon>
        <taxon>Enterobacterales</taxon>
        <taxon>Yersiniaceae</taxon>
        <taxon>Rahnella</taxon>
    </lineage>
</organism>
<protein>
    <submittedName>
        <fullName evidence="1">Uncharacterized protein</fullName>
    </submittedName>
</protein>
<comment type="caution">
    <text evidence="1">The sequence shown here is derived from an EMBL/GenBank/DDBJ whole genome shotgun (WGS) entry which is preliminary data.</text>
</comment>